<organism evidence="1 2">
    <name type="scientific">Aspergillus brunneoviolaceus CBS 621.78</name>
    <dbReference type="NCBI Taxonomy" id="1450534"/>
    <lineage>
        <taxon>Eukaryota</taxon>
        <taxon>Fungi</taxon>
        <taxon>Dikarya</taxon>
        <taxon>Ascomycota</taxon>
        <taxon>Pezizomycotina</taxon>
        <taxon>Eurotiomycetes</taxon>
        <taxon>Eurotiomycetidae</taxon>
        <taxon>Eurotiales</taxon>
        <taxon>Aspergillaceae</taxon>
        <taxon>Aspergillus</taxon>
        <taxon>Aspergillus subgen. Circumdati</taxon>
    </lineage>
</organism>
<dbReference type="Proteomes" id="UP000249057">
    <property type="component" value="Unassembled WGS sequence"/>
</dbReference>
<keyword evidence="2" id="KW-1185">Reference proteome</keyword>
<proteinExistence type="predicted"/>
<evidence type="ECO:0000313" key="1">
    <source>
        <dbReference type="EMBL" id="RAH43807.1"/>
    </source>
</evidence>
<sequence length="56" mass="6391">MIDELTTAWDEICTMDGWGRIRGARKMMMTMMMSVMMTTMIMIMLGRIDGETGGFC</sequence>
<protein>
    <submittedName>
        <fullName evidence="1">Uncharacterized protein</fullName>
    </submittedName>
</protein>
<name>A0ACD1G3P5_9EURO</name>
<reference evidence="1" key="1">
    <citation type="submission" date="2018-02" db="EMBL/GenBank/DDBJ databases">
        <title>The genomes of Aspergillus section Nigri reveals drivers in fungal speciation.</title>
        <authorList>
            <consortium name="DOE Joint Genome Institute"/>
            <person name="Vesth T.C."/>
            <person name="Nybo J."/>
            <person name="Theobald S."/>
            <person name="Brandl J."/>
            <person name="Frisvad J.C."/>
            <person name="Nielsen K.F."/>
            <person name="Lyhne E.K."/>
            <person name="Kogle M.E."/>
            <person name="Kuo A."/>
            <person name="Riley R."/>
            <person name="Clum A."/>
            <person name="Nolan M."/>
            <person name="Lipzen A."/>
            <person name="Salamov A."/>
            <person name="Henrissat B."/>
            <person name="Wiebenga A."/>
            <person name="De vries R.P."/>
            <person name="Grigoriev I.V."/>
            <person name="Mortensen U.H."/>
            <person name="Andersen M.R."/>
            <person name="Baker S.E."/>
        </authorList>
    </citation>
    <scope>NUCLEOTIDE SEQUENCE</scope>
    <source>
        <strain evidence="1">CBS 621.78</strain>
    </source>
</reference>
<dbReference type="EMBL" id="KZ825359">
    <property type="protein sequence ID" value="RAH43807.1"/>
    <property type="molecule type" value="Genomic_DNA"/>
</dbReference>
<gene>
    <name evidence="1" type="ORF">BO95DRAFT_199275</name>
</gene>
<accession>A0ACD1G3P5</accession>
<evidence type="ECO:0000313" key="2">
    <source>
        <dbReference type="Proteomes" id="UP000249057"/>
    </source>
</evidence>